<evidence type="ECO:0000256" key="1">
    <source>
        <dbReference type="SAM" id="MobiDB-lite"/>
    </source>
</evidence>
<feature type="region of interest" description="Disordered" evidence="1">
    <location>
        <begin position="80"/>
        <end position="124"/>
    </location>
</feature>
<protein>
    <submittedName>
        <fullName evidence="2">Uncharacterized protein</fullName>
    </submittedName>
</protein>
<accession>A0A9N7V3F5</accession>
<proteinExistence type="predicted"/>
<evidence type="ECO:0000313" key="3">
    <source>
        <dbReference type="Proteomes" id="UP001153269"/>
    </source>
</evidence>
<evidence type="ECO:0000313" key="2">
    <source>
        <dbReference type="EMBL" id="CAB1441356.1"/>
    </source>
</evidence>
<feature type="compositionally biased region" description="Pro residues" evidence="1">
    <location>
        <begin position="92"/>
        <end position="111"/>
    </location>
</feature>
<name>A0A9N7V3F5_PLEPL</name>
<gene>
    <name evidence="2" type="ORF">PLEPLA_LOCUS29132</name>
</gene>
<sequence>MKPTEWLSEADRRACSNRGHSQDGGWLPFFHRSLPPQHVSSKKCPPGMGQLLKKRRRDIYFRFRGGTLCSSSLLFGLILPPPHPHSSTNSPRPLPVTAPQASPPPPPPPPASDSTSAGERSTDGCHRWAFPLELPASAQCVLGRVRSQASP</sequence>
<reference evidence="2" key="1">
    <citation type="submission" date="2020-03" db="EMBL/GenBank/DDBJ databases">
        <authorList>
            <person name="Weist P."/>
        </authorList>
    </citation>
    <scope>NUCLEOTIDE SEQUENCE</scope>
</reference>
<organism evidence="2 3">
    <name type="scientific">Pleuronectes platessa</name>
    <name type="common">European plaice</name>
    <dbReference type="NCBI Taxonomy" id="8262"/>
    <lineage>
        <taxon>Eukaryota</taxon>
        <taxon>Metazoa</taxon>
        <taxon>Chordata</taxon>
        <taxon>Craniata</taxon>
        <taxon>Vertebrata</taxon>
        <taxon>Euteleostomi</taxon>
        <taxon>Actinopterygii</taxon>
        <taxon>Neopterygii</taxon>
        <taxon>Teleostei</taxon>
        <taxon>Neoteleostei</taxon>
        <taxon>Acanthomorphata</taxon>
        <taxon>Carangaria</taxon>
        <taxon>Pleuronectiformes</taxon>
        <taxon>Pleuronectoidei</taxon>
        <taxon>Pleuronectidae</taxon>
        <taxon>Pleuronectes</taxon>
    </lineage>
</organism>
<dbReference type="Proteomes" id="UP001153269">
    <property type="component" value="Unassembled WGS sequence"/>
</dbReference>
<dbReference type="AlphaFoldDB" id="A0A9N7V3F5"/>
<comment type="caution">
    <text evidence="2">The sequence shown here is derived from an EMBL/GenBank/DDBJ whole genome shotgun (WGS) entry which is preliminary data.</text>
</comment>
<dbReference type="EMBL" id="CADEAL010002624">
    <property type="protein sequence ID" value="CAB1441356.1"/>
    <property type="molecule type" value="Genomic_DNA"/>
</dbReference>
<keyword evidence="3" id="KW-1185">Reference proteome</keyword>
<feature type="region of interest" description="Disordered" evidence="1">
    <location>
        <begin position="1"/>
        <end position="29"/>
    </location>
</feature>